<dbReference type="Proteomes" id="UP001054821">
    <property type="component" value="Chromosome 3"/>
</dbReference>
<dbReference type="EMBL" id="JAJFAZ020000003">
    <property type="protein sequence ID" value="KAI5338736.1"/>
    <property type="molecule type" value="Genomic_DNA"/>
</dbReference>
<evidence type="ECO:0008006" key="3">
    <source>
        <dbReference type="Google" id="ProtNLM"/>
    </source>
</evidence>
<keyword evidence="2" id="KW-1185">Reference proteome</keyword>
<evidence type="ECO:0000313" key="1">
    <source>
        <dbReference type="EMBL" id="KAI5338736.1"/>
    </source>
</evidence>
<name>A0AAD4ZAK8_PRUDU</name>
<protein>
    <recommendedName>
        <fullName evidence="3">Transposable element protein</fullName>
    </recommendedName>
</protein>
<dbReference type="AlphaFoldDB" id="A0AAD4ZAK8"/>
<sequence>MVIKDFSMKDLGDASYILDIKIYRDRLRKLIGLSQSLYVDKVLGRFRMEQSKKGFLPVRHGIHLSKSMSSKNPGEVKQMSNIPYVVAIGSLIYAMLCTRPKISFVVSITSKYQLNPGSEYWNAVKAVLTYLRRTKNMFLVYGGNP</sequence>
<proteinExistence type="predicted"/>
<comment type="caution">
    <text evidence="1">The sequence shown here is derived from an EMBL/GenBank/DDBJ whole genome shotgun (WGS) entry which is preliminary data.</text>
</comment>
<evidence type="ECO:0000313" key="2">
    <source>
        <dbReference type="Proteomes" id="UP001054821"/>
    </source>
</evidence>
<organism evidence="1 2">
    <name type="scientific">Prunus dulcis</name>
    <name type="common">Almond</name>
    <name type="synonym">Amygdalus dulcis</name>
    <dbReference type="NCBI Taxonomy" id="3755"/>
    <lineage>
        <taxon>Eukaryota</taxon>
        <taxon>Viridiplantae</taxon>
        <taxon>Streptophyta</taxon>
        <taxon>Embryophyta</taxon>
        <taxon>Tracheophyta</taxon>
        <taxon>Spermatophyta</taxon>
        <taxon>Magnoliopsida</taxon>
        <taxon>eudicotyledons</taxon>
        <taxon>Gunneridae</taxon>
        <taxon>Pentapetalae</taxon>
        <taxon>rosids</taxon>
        <taxon>fabids</taxon>
        <taxon>Rosales</taxon>
        <taxon>Rosaceae</taxon>
        <taxon>Amygdaloideae</taxon>
        <taxon>Amygdaleae</taxon>
        <taxon>Prunus</taxon>
    </lineage>
</organism>
<reference evidence="1 2" key="1">
    <citation type="journal article" date="2022" name="G3 (Bethesda)">
        <title>Whole-genome sequence and methylome profiling of the almond [Prunus dulcis (Mill.) D.A. Webb] cultivar 'Nonpareil'.</title>
        <authorList>
            <person name="D'Amico-Willman K.M."/>
            <person name="Ouma W.Z."/>
            <person name="Meulia T."/>
            <person name="Sideli G.M."/>
            <person name="Gradziel T.M."/>
            <person name="Fresnedo-Ramirez J."/>
        </authorList>
    </citation>
    <scope>NUCLEOTIDE SEQUENCE [LARGE SCALE GENOMIC DNA]</scope>
    <source>
        <strain evidence="1">Clone GOH B32 T37-40</strain>
    </source>
</reference>
<accession>A0AAD4ZAK8</accession>
<gene>
    <name evidence="1" type="ORF">L3X38_018008</name>
</gene>